<dbReference type="InterPro" id="IPR036650">
    <property type="entry name" value="CAT_RNA-bd_dom_sf"/>
</dbReference>
<dbReference type="RefSeq" id="WP_070710885.1">
    <property type="nucleotide sequence ID" value="NZ_BAAAJC010000040.1"/>
</dbReference>
<evidence type="ECO:0000313" key="4">
    <source>
        <dbReference type="Proteomes" id="UP000320531"/>
    </source>
</evidence>
<dbReference type="SMART" id="SM01061">
    <property type="entry name" value="CAT_RBD"/>
    <property type="match status" value="1"/>
</dbReference>
<dbReference type="PANTHER" id="PTHR30185:SF15">
    <property type="entry name" value="CRYPTIC BETA-GLUCOSIDE BGL OPERON ANTITERMINATOR"/>
    <property type="match status" value="1"/>
</dbReference>
<dbReference type="GO" id="GO:0003723">
    <property type="term" value="F:RNA binding"/>
    <property type="evidence" value="ECO:0007669"/>
    <property type="project" value="InterPro"/>
</dbReference>
<dbReference type="InterPro" id="IPR011608">
    <property type="entry name" value="PRD"/>
</dbReference>
<gene>
    <name evidence="3" type="ORF">FQK23_11765</name>
</gene>
<evidence type="ECO:0000256" key="1">
    <source>
        <dbReference type="ARBA" id="ARBA00022737"/>
    </source>
</evidence>
<name>A0A558GG89_9CORY</name>
<reference evidence="3 4" key="1">
    <citation type="submission" date="2019-07" db="EMBL/GenBank/DDBJ databases">
        <title>Draft genome of C. aurimucosum strain 14-2523.</title>
        <authorList>
            <person name="Pacheco L.G.C."/>
            <person name="Aguiar E.R.G.R."/>
            <person name="Navas J."/>
            <person name="Santos C.S."/>
            <person name="Rocha D.J.P.G."/>
        </authorList>
    </citation>
    <scope>NUCLEOTIDE SEQUENCE [LARGE SCALE GENOMIC DNA]</scope>
    <source>
        <strain evidence="3 4">14-2523</strain>
    </source>
</reference>
<organism evidence="3 4">
    <name type="scientific">Corynebacterium aurimucosum</name>
    <dbReference type="NCBI Taxonomy" id="169292"/>
    <lineage>
        <taxon>Bacteria</taxon>
        <taxon>Bacillati</taxon>
        <taxon>Actinomycetota</taxon>
        <taxon>Actinomycetes</taxon>
        <taxon>Mycobacteriales</taxon>
        <taxon>Corynebacteriaceae</taxon>
        <taxon>Corynebacterium</taxon>
    </lineage>
</organism>
<accession>A0A558GG89</accession>
<dbReference type="AlphaFoldDB" id="A0A558GG89"/>
<dbReference type="Proteomes" id="UP000320531">
    <property type="component" value="Unassembled WGS sequence"/>
</dbReference>
<dbReference type="InterPro" id="IPR050661">
    <property type="entry name" value="BglG_antiterminators"/>
</dbReference>
<dbReference type="SUPFAM" id="SSF50151">
    <property type="entry name" value="SacY-like RNA-binding domain"/>
    <property type="match status" value="1"/>
</dbReference>
<dbReference type="EMBL" id="VMTY01000063">
    <property type="protein sequence ID" value="TVU55879.1"/>
    <property type="molecule type" value="Genomic_DNA"/>
</dbReference>
<protein>
    <submittedName>
        <fullName evidence="3">PRD domain-containing protein</fullName>
    </submittedName>
</protein>
<dbReference type="InterPro" id="IPR004341">
    <property type="entry name" value="CAT_RNA-bd_dom"/>
</dbReference>
<proteinExistence type="predicted"/>
<evidence type="ECO:0000313" key="3">
    <source>
        <dbReference type="EMBL" id="TVU55879.1"/>
    </source>
</evidence>
<dbReference type="SUPFAM" id="SSF63520">
    <property type="entry name" value="PTS-regulatory domain, PRD"/>
    <property type="match status" value="2"/>
</dbReference>
<dbReference type="Gene3D" id="1.10.1790.10">
    <property type="entry name" value="PRD domain"/>
    <property type="match status" value="2"/>
</dbReference>
<dbReference type="InterPro" id="IPR036634">
    <property type="entry name" value="PRD_sf"/>
</dbReference>
<keyword evidence="1" id="KW-0677">Repeat</keyword>
<dbReference type="Gene3D" id="2.30.24.10">
    <property type="entry name" value="CAT RNA-binding domain"/>
    <property type="match status" value="1"/>
</dbReference>
<evidence type="ECO:0000259" key="2">
    <source>
        <dbReference type="PROSITE" id="PS51372"/>
    </source>
</evidence>
<dbReference type="Pfam" id="PF00874">
    <property type="entry name" value="PRD"/>
    <property type="match status" value="2"/>
</dbReference>
<feature type="domain" description="PRD" evidence="2">
    <location>
        <begin position="62"/>
        <end position="167"/>
    </location>
</feature>
<dbReference type="GO" id="GO:0006355">
    <property type="term" value="P:regulation of DNA-templated transcription"/>
    <property type="evidence" value="ECO:0007669"/>
    <property type="project" value="InterPro"/>
</dbReference>
<dbReference type="Pfam" id="PF03123">
    <property type="entry name" value="CAT_RBD"/>
    <property type="match status" value="1"/>
</dbReference>
<comment type="caution">
    <text evidence="3">The sequence shown here is derived from an EMBL/GenBank/DDBJ whole genome shotgun (WGS) entry which is preliminary data.</text>
</comment>
<dbReference type="PANTHER" id="PTHR30185">
    <property type="entry name" value="CRYPTIC BETA-GLUCOSIDE BGL OPERON ANTITERMINATOR"/>
    <property type="match status" value="1"/>
</dbReference>
<dbReference type="PROSITE" id="PS51372">
    <property type="entry name" value="PRD_2"/>
    <property type="match status" value="2"/>
</dbReference>
<feature type="domain" description="PRD" evidence="2">
    <location>
        <begin position="168"/>
        <end position="278"/>
    </location>
</feature>
<sequence length="284" mass="31011">MDVIRALNNNAVLCTDAQGTQAICLGKGIGFGRKLGDEIQDDAVEQVFRPSSAHPIANLTALLSDLPLDIVNLVVNFVNTHSQVSETQLLVLGLADHISFAIEREESGIEFSYPLMWEVSTLYPEEFELGLKLLDQVEKATSVRLARDEAAAVAMHFINAQFVDGDMTKAENTTKEISALLDLVSSELQCHLRPSSPTVTRFVTHLRYLFARLHSPSREADAPLHSMLAAIEHDDAAAVRIARLVRSKLEGQGHAINDNELAYIALHVARLHSALGTEQGGKDG</sequence>